<accession>A0AA96YAR9</accession>
<organism evidence="1">
    <name type="scientific">Thermoleptolyngbya oregonensis NK1-22</name>
    <dbReference type="NCBI Taxonomy" id="2547457"/>
    <lineage>
        <taxon>Bacteria</taxon>
        <taxon>Bacillati</taxon>
        <taxon>Cyanobacteriota</taxon>
        <taxon>Cyanophyceae</taxon>
        <taxon>Oculatellales</taxon>
        <taxon>Oculatellaceae</taxon>
        <taxon>Thermoleptolyngbya</taxon>
    </lineage>
</organism>
<dbReference type="RefSeq" id="WP_316792528.1">
    <property type="nucleotide sequence ID" value="NZ_CP053540.1"/>
</dbReference>
<protein>
    <submittedName>
        <fullName evidence="1">Uncharacterized protein</fullName>
    </submittedName>
</protein>
<dbReference type="AlphaFoldDB" id="A0AA96YAR9"/>
<dbReference type="EMBL" id="CP053540">
    <property type="protein sequence ID" value="WOB43235.1"/>
    <property type="molecule type" value="Genomic_DNA"/>
</dbReference>
<name>A0AA96YAR9_9CYAN</name>
<proteinExistence type="predicted"/>
<gene>
    <name evidence="1" type="ORF">HNI00_08740</name>
</gene>
<reference evidence="1" key="1">
    <citation type="submission" date="2020-05" db="EMBL/GenBank/DDBJ databases">
        <authorList>
            <person name="Zhu T."/>
            <person name="Keshari N."/>
            <person name="Lu X."/>
        </authorList>
    </citation>
    <scope>NUCLEOTIDE SEQUENCE</scope>
    <source>
        <strain evidence="1">NK1-22</strain>
    </source>
</reference>
<sequence length="57" mass="6199">MSNIYSGIQETGQPATQNWAIAQAVGRSCQSALHAEHCTQSIAHRALHTEHRTQSIA</sequence>
<evidence type="ECO:0000313" key="1">
    <source>
        <dbReference type="EMBL" id="WOB43235.1"/>
    </source>
</evidence>
<dbReference type="KEGG" id="tog:HNI00_08740"/>